<dbReference type="Pfam" id="PF13620">
    <property type="entry name" value="CarboxypepD_reg"/>
    <property type="match status" value="1"/>
</dbReference>
<keyword evidence="2" id="KW-0472">Membrane</keyword>
<keyword evidence="3" id="KW-0121">Carboxypeptidase</keyword>
<evidence type="ECO:0000313" key="3">
    <source>
        <dbReference type="EMBL" id="SFH61323.1"/>
    </source>
</evidence>
<keyword evidence="4" id="KW-1185">Reference proteome</keyword>
<protein>
    <submittedName>
        <fullName evidence="3">Carboxypeptidase regulatory-like domain-containing protein</fullName>
    </submittedName>
</protein>
<dbReference type="Proteomes" id="UP000323537">
    <property type="component" value="Unassembled WGS sequence"/>
</dbReference>
<dbReference type="SUPFAM" id="SSF49452">
    <property type="entry name" value="Starch-binding domain-like"/>
    <property type="match status" value="1"/>
</dbReference>
<dbReference type="OrthoDB" id="205784at2157"/>
<name>A0A1I3BGB9_9EURY</name>
<dbReference type="GO" id="GO:0030246">
    <property type="term" value="F:carbohydrate binding"/>
    <property type="evidence" value="ECO:0007669"/>
    <property type="project" value="InterPro"/>
</dbReference>
<organism evidence="3 4">
    <name type="scientific">Halorubrum aquaticum</name>
    <dbReference type="NCBI Taxonomy" id="387340"/>
    <lineage>
        <taxon>Archaea</taxon>
        <taxon>Methanobacteriati</taxon>
        <taxon>Methanobacteriota</taxon>
        <taxon>Stenosarchaea group</taxon>
        <taxon>Halobacteria</taxon>
        <taxon>Halobacteriales</taxon>
        <taxon>Haloferacaceae</taxon>
        <taxon>Halorubrum</taxon>
    </lineage>
</organism>
<dbReference type="InterPro" id="IPR013784">
    <property type="entry name" value="Carb-bd-like_fold"/>
</dbReference>
<feature type="compositionally biased region" description="Acidic residues" evidence="1">
    <location>
        <begin position="376"/>
        <end position="409"/>
    </location>
</feature>
<dbReference type="GO" id="GO:0004180">
    <property type="term" value="F:carboxypeptidase activity"/>
    <property type="evidence" value="ECO:0007669"/>
    <property type="project" value="UniProtKB-KW"/>
</dbReference>
<reference evidence="3 4" key="1">
    <citation type="submission" date="2016-10" db="EMBL/GenBank/DDBJ databases">
        <authorList>
            <person name="Varghese N."/>
            <person name="Submissions S."/>
        </authorList>
    </citation>
    <scope>NUCLEOTIDE SEQUENCE [LARGE SCALE GENOMIC DNA]</scope>
    <source>
        <strain evidence="3 4">CGMCC 1.6377</strain>
    </source>
</reference>
<keyword evidence="2" id="KW-0812">Transmembrane</keyword>
<keyword evidence="2" id="KW-1133">Transmembrane helix</keyword>
<sequence length="444" mass="45314">MNAPRSALVGAAVLFIAIVATGGVAGADPVTLTVSVADEDGDAVGDVAVEAAWETESGETGTATGTTASNGNVLLDVPEGASVELDVDDGTYVRNRPLRIANASAANVELGVSRSGTATVTVVDERNRSQADARVTVREDGRAIDRGETGSDGVYETARLERGTYEVTVVKPGYLETEREVTVTRNAETTVAIERGTVTLDVRTFDDHFDPPAPIETGSIRVDSSVYDGEVSVTEGTASLNVPVNAAYTIAVVKDGYDATPKRLWVRESPVSTNVTARRTPTLSVAPANERVLVGETTRVTVRNAYDEPAAGVTVEVDDEAVGETDDRGEADVPISSAGNRTIVARDGDVTSDPVTIEGVETADGTDPGENGSGENDTDDGDGGVSDDGDGNASDDDAGSGSNDAEDGDPGSTDDGVPGFGVVAAVLALLAAGAAGAAGRLRGQ</sequence>
<evidence type="ECO:0000256" key="2">
    <source>
        <dbReference type="SAM" id="Phobius"/>
    </source>
</evidence>
<gene>
    <name evidence="3" type="ORF">SAMN04488066_11256</name>
</gene>
<feature type="transmembrane region" description="Helical" evidence="2">
    <location>
        <begin position="419"/>
        <end position="438"/>
    </location>
</feature>
<evidence type="ECO:0000256" key="1">
    <source>
        <dbReference type="SAM" id="MobiDB-lite"/>
    </source>
</evidence>
<feature type="region of interest" description="Disordered" evidence="1">
    <location>
        <begin position="311"/>
        <end position="419"/>
    </location>
</feature>
<dbReference type="RefSeq" id="WP_149784771.1">
    <property type="nucleotide sequence ID" value="NZ_BAAADP010000001.1"/>
</dbReference>
<evidence type="ECO:0000313" key="4">
    <source>
        <dbReference type="Proteomes" id="UP000323537"/>
    </source>
</evidence>
<proteinExistence type="predicted"/>
<dbReference type="AlphaFoldDB" id="A0A1I3BGB9"/>
<accession>A0A1I3BGB9</accession>
<keyword evidence="3" id="KW-0645">Protease</keyword>
<dbReference type="Gene3D" id="2.60.40.1120">
    <property type="entry name" value="Carboxypeptidase-like, regulatory domain"/>
    <property type="match status" value="1"/>
</dbReference>
<keyword evidence="3" id="KW-0378">Hydrolase</keyword>
<dbReference type="EMBL" id="FOPZ01000012">
    <property type="protein sequence ID" value="SFH61323.1"/>
    <property type="molecule type" value="Genomic_DNA"/>
</dbReference>